<keyword evidence="2" id="KW-0436">Ligase</keyword>
<reference evidence="2" key="1">
    <citation type="submission" date="2018-02" db="EMBL/GenBank/DDBJ databases">
        <title>Rhizophora mucronata_Transcriptome.</title>
        <authorList>
            <person name="Meera S.P."/>
            <person name="Sreeshan A."/>
            <person name="Augustine A."/>
        </authorList>
    </citation>
    <scope>NUCLEOTIDE SEQUENCE</scope>
    <source>
        <tissue evidence="2">Leaf</tissue>
    </source>
</reference>
<proteinExistence type="predicted"/>
<dbReference type="EMBL" id="GGEC01053711">
    <property type="protein sequence ID" value="MBX34195.1"/>
    <property type="molecule type" value="Transcribed_RNA"/>
</dbReference>
<feature type="compositionally biased region" description="Low complexity" evidence="1">
    <location>
        <begin position="84"/>
        <end position="127"/>
    </location>
</feature>
<accession>A0A2P2MVE0</accession>
<evidence type="ECO:0000313" key="2">
    <source>
        <dbReference type="EMBL" id="MBX34195.1"/>
    </source>
</evidence>
<dbReference type="GO" id="GO:0016874">
    <property type="term" value="F:ligase activity"/>
    <property type="evidence" value="ECO:0007669"/>
    <property type="project" value="UniProtKB-KW"/>
</dbReference>
<protein>
    <submittedName>
        <fullName evidence="2">Hect ubiquitin-protein ligase</fullName>
    </submittedName>
</protein>
<sequence length="147" mass="14918">MPRPLADPRPAIAAAANDIAPLEPKGLLLLKSVESERLTVTALLLELESGLVCPSLVAAAAPSSAASPNFTSWTFSGMQTGRESSLSPSSWSSSSSSEMSSSSITKASSISTGDISSPSSSEVESPSTGFISASLSNAALLRVAFLV</sequence>
<organism evidence="2">
    <name type="scientific">Rhizophora mucronata</name>
    <name type="common">Asiatic mangrove</name>
    <dbReference type="NCBI Taxonomy" id="61149"/>
    <lineage>
        <taxon>Eukaryota</taxon>
        <taxon>Viridiplantae</taxon>
        <taxon>Streptophyta</taxon>
        <taxon>Embryophyta</taxon>
        <taxon>Tracheophyta</taxon>
        <taxon>Spermatophyta</taxon>
        <taxon>Magnoliopsida</taxon>
        <taxon>eudicotyledons</taxon>
        <taxon>Gunneridae</taxon>
        <taxon>Pentapetalae</taxon>
        <taxon>rosids</taxon>
        <taxon>fabids</taxon>
        <taxon>Malpighiales</taxon>
        <taxon>Rhizophoraceae</taxon>
        <taxon>Rhizophora</taxon>
    </lineage>
</organism>
<evidence type="ECO:0000256" key="1">
    <source>
        <dbReference type="SAM" id="MobiDB-lite"/>
    </source>
</evidence>
<name>A0A2P2MVE0_RHIMU</name>
<feature type="region of interest" description="Disordered" evidence="1">
    <location>
        <begin position="78"/>
        <end position="127"/>
    </location>
</feature>
<dbReference type="AlphaFoldDB" id="A0A2P2MVE0"/>